<evidence type="ECO:0000256" key="3">
    <source>
        <dbReference type="SAM" id="SignalP"/>
    </source>
</evidence>
<reference evidence="4 5" key="1">
    <citation type="submission" date="2018-10" db="EMBL/GenBank/DDBJ databases">
        <title>Notoacmeibacter sp. M2BS9Y-3-1, whole genome shotgun sequence.</title>
        <authorList>
            <person name="Tuo L."/>
        </authorList>
    </citation>
    <scope>NUCLEOTIDE SEQUENCE [LARGE SCALE GENOMIC DNA]</scope>
    <source>
        <strain evidence="4 5">M2BS9Y-3-1</strain>
    </source>
</reference>
<organism evidence="4 5">
    <name type="scientific">Notoacmeibacter ruber</name>
    <dbReference type="NCBI Taxonomy" id="2670375"/>
    <lineage>
        <taxon>Bacteria</taxon>
        <taxon>Pseudomonadati</taxon>
        <taxon>Pseudomonadota</taxon>
        <taxon>Alphaproteobacteria</taxon>
        <taxon>Hyphomicrobiales</taxon>
        <taxon>Notoacmeibacteraceae</taxon>
        <taxon>Notoacmeibacter</taxon>
    </lineage>
</organism>
<keyword evidence="5" id="KW-1185">Reference proteome</keyword>
<keyword evidence="2" id="KW-1133">Transmembrane helix</keyword>
<dbReference type="Proteomes" id="UP000281094">
    <property type="component" value="Unassembled WGS sequence"/>
</dbReference>
<dbReference type="RefSeq" id="WP_121645824.1">
    <property type="nucleotide sequence ID" value="NZ_RCWN01000001.1"/>
</dbReference>
<keyword evidence="3" id="KW-0732">Signal</keyword>
<dbReference type="EMBL" id="RCWN01000001">
    <property type="protein sequence ID" value="RLQ88856.1"/>
    <property type="molecule type" value="Genomic_DNA"/>
</dbReference>
<protein>
    <recommendedName>
        <fullName evidence="6">Cyclic di-GMP-binding protein</fullName>
    </recommendedName>
</protein>
<evidence type="ECO:0000256" key="2">
    <source>
        <dbReference type="SAM" id="Phobius"/>
    </source>
</evidence>
<evidence type="ECO:0000313" key="5">
    <source>
        <dbReference type="Proteomes" id="UP000281094"/>
    </source>
</evidence>
<keyword evidence="2" id="KW-0812">Transmembrane</keyword>
<sequence>MKAVLLALILTLNPGTGTAFATDRPGLQTLFGAIPALSEGSAALDTLTFSAPPAISRSASGDRSTSPAIGQTDALSSSSDFRRVIGLDELGFETGLEFQGMTGRRDLFFPAPSTASSLHLRLVFRAGAAHESRRTLRILVNGRSLVTRALQSENENFVIDEKIGPAAIREGFLRVSIEYSGAFTEDRCLDERVGGDFLQLQASSQLSIGLSPEALTDSRDILALLPKEIDILIPRRALAAEEAEALIRLKSLFAAQGRTVRVAGLSRQAVTKGVPAGIWSRGLIAIGQADELGLKDPGSDSVLRTTMTVQGPALLVSGESQSSAVDLLTSRWRDITLGDRADIAVVERSETQRETFRLTDLQSTTLVDSAVFETGFSVVDLPAGTLPSHIDIALALSPDFESRPATLVTYLNGVMLNGSTTEGGEHIRQVSPIPSGLLARDNSVEVRLQRQPLTGNCANPPQGFDVQLLPSSRLRLVETGERPSDFFELSSIFAKGVSIFLPESPKNPEEWQALSNMITALIPARAPVDVRIGAPTGPIAEPFIFVGPALPKTMTAPLSLHDRRLVLRDADGRILIDIEGGNRPGIVQIAATDKAYGLWWRPGTTEPAEALISGLDRGNIAIIEEGRIGFAFSTERDRLVEIDHPTNAGFWNTVRGYRAWMIGAVWLALTAGFVAVLSVASRRRRGSQ</sequence>
<accession>A0A3L7JDU8</accession>
<feature type="chain" id="PRO_5018174955" description="Cyclic di-GMP-binding protein" evidence="3">
    <location>
        <begin position="22"/>
        <end position="688"/>
    </location>
</feature>
<keyword evidence="2" id="KW-0472">Membrane</keyword>
<gene>
    <name evidence="4" type="ORF">D8780_12115</name>
</gene>
<name>A0A3L7JDU8_9HYPH</name>
<feature type="compositionally biased region" description="Polar residues" evidence="1">
    <location>
        <begin position="57"/>
        <end position="74"/>
    </location>
</feature>
<evidence type="ECO:0008006" key="6">
    <source>
        <dbReference type="Google" id="ProtNLM"/>
    </source>
</evidence>
<feature type="region of interest" description="Disordered" evidence="1">
    <location>
        <begin position="55"/>
        <end position="74"/>
    </location>
</feature>
<proteinExistence type="predicted"/>
<comment type="caution">
    <text evidence="4">The sequence shown here is derived from an EMBL/GenBank/DDBJ whole genome shotgun (WGS) entry which is preliminary data.</text>
</comment>
<feature type="transmembrane region" description="Helical" evidence="2">
    <location>
        <begin position="659"/>
        <end position="680"/>
    </location>
</feature>
<evidence type="ECO:0000256" key="1">
    <source>
        <dbReference type="SAM" id="MobiDB-lite"/>
    </source>
</evidence>
<dbReference type="Gene3D" id="2.60.120.260">
    <property type="entry name" value="Galactose-binding domain-like"/>
    <property type="match status" value="1"/>
</dbReference>
<evidence type="ECO:0000313" key="4">
    <source>
        <dbReference type="EMBL" id="RLQ88856.1"/>
    </source>
</evidence>
<dbReference type="AlphaFoldDB" id="A0A3L7JDU8"/>
<feature type="signal peptide" evidence="3">
    <location>
        <begin position="1"/>
        <end position="21"/>
    </location>
</feature>